<evidence type="ECO:0000313" key="2">
    <source>
        <dbReference type="EMBL" id="OZI37464.1"/>
    </source>
</evidence>
<accession>A0A261SJ84</accession>
<dbReference type="RefSeq" id="WP_094851570.1">
    <property type="nucleotide sequence ID" value="NZ_NEVM01000001.1"/>
</dbReference>
<reference evidence="3" key="1">
    <citation type="submission" date="2017-05" db="EMBL/GenBank/DDBJ databases">
        <title>Complete and WGS of Bordetella genogroups.</title>
        <authorList>
            <person name="Spilker T."/>
            <person name="Lipuma J."/>
        </authorList>
    </citation>
    <scope>NUCLEOTIDE SEQUENCE [LARGE SCALE GENOMIC DNA]</scope>
    <source>
        <strain evidence="3">AU16122</strain>
    </source>
</reference>
<evidence type="ECO:0000256" key="1">
    <source>
        <dbReference type="SAM" id="SignalP"/>
    </source>
</evidence>
<dbReference type="Proteomes" id="UP000216020">
    <property type="component" value="Unassembled WGS sequence"/>
</dbReference>
<gene>
    <name evidence="2" type="ORF">CAL29_03390</name>
</gene>
<protein>
    <submittedName>
        <fullName evidence="2">Uncharacterized protein</fullName>
    </submittedName>
</protein>
<sequence>MAIRPTSRTLATALFLCASAHAAAASYTGRGVFNFESHSGCPLGDATAGGQACDRLALADPDTRATVDTEAHAIRFDNARAYASDTPVGDVLLQGSGVDAHGARVPLSLHLKLSRDGAKWKTSMHAHAPVRGDFTDIQLDPYRVTVNGPKGEETVLTPERAVDVLAKPSLTARIAQGLVQVRVAGQRADAADIIVSLGVGKVAKQLARVRFQSQLGGEADIPARIAQGNWSLDMQALSGHIPRRAVQGDLFLFGLENETLLQPLREHGFAKNDALTVGARDGQGYLRYNGIQQAFPQAARVARLFMEDSFLGLILTRQRDAHTDHAD</sequence>
<feature type="signal peptide" evidence="1">
    <location>
        <begin position="1"/>
        <end position="24"/>
    </location>
</feature>
<comment type="caution">
    <text evidence="2">The sequence shown here is derived from an EMBL/GenBank/DDBJ whole genome shotgun (WGS) entry which is preliminary data.</text>
</comment>
<dbReference type="OrthoDB" id="8990008at2"/>
<dbReference type="EMBL" id="NEVM01000001">
    <property type="protein sequence ID" value="OZI37464.1"/>
    <property type="molecule type" value="Genomic_DNA"/>
</dbReference>
<keyword evidence="1" id="KW-0732">Signal</keyword>
<keyword evidence="3" id="KW-1185">Reference proteome</keyword>
<feature type="chain" id="PRO_5012582515" evidence="1">
    <location>
        <begin position="25"/>
        <end position="327"/>
    </location>
</feature>
<name>A0A261SJ84_9BORD</name>
<organism evidence="2 3">
    <name type="scientific">Bordetella genomosp. 10</name>
    <dbReference type="NCBI Taxonomy" id="1416804"/>
    <lineage>
        <taxon>Bacteria</taxon>
        <taxon>Pseudomonadati</taxon>
        <taxon>Pseudomonadota</taxon>
        <taxon>Betaproteobacteria</taxon>
        <taxon>Burkholderiales</taxon>
        <taxon>Alcaligenaceae</taxon>
        <taxon>Bordetella</taxon>
    </lineage>
</organism>
<evidence type="ECO:0000313" key="3">
    <source>
        <dbReference type="Proteomes" id="UP000216020"/>
    </source>
</evidence>
<proteinExistence type="predicted"/>
<dbReference type="AlphaFoldDB" id="A0A261SJ84"/>